<dbReference type="PANTHER" id="PTHR11135:SF0">
    <property type="entry name" value="ELONGATOR COMPLEX PROTEIN 3"/>
    <property type="match status" value="1"/>
</dbReference>
<dbReference type="Proteomes" id="UP000319449">
    <property type="component" value="Unassembled WGS sequence"/>
</dbReference>
<keyword evidence="4" id="KW-0479">Metal-binding</keyword>
<keyword evidence="7" id="KW-0694">RNA-binding</keyword>
<gene>
    <name evidence="9" type="ORF">JN12_01084</name>
</gene>
<dbReference type="GO" id="GO:0051539">
    <property type="term" value="F:4 iron, 4 sulfur cluster binding"/>
    <property type="evidence" value="ECO:0007669"/>
    <property type="project" value="UniProtKB-KW"/>
</dbReference>
<proteinExistence type="predicted"/>
<comment type="caution">
    <text evidence="9">The sequence shown here is derived from an EMBL/GenBank/DDBJ whole genome shotgun (WGS) entry which is preliminary data.</text>
</comment>
<dbReference type="InterPro" id="IPR039661">
    <property type="entry name" value="ELP3"/>
</dbReference>
<dbReference type="PANTHER" id="PTHR11135">
    <property type="entry name" value="HISTONE ACETYLTRANSFERASE-RELATED"/>
    <property type="match status" value="1"/>
</dbReference>
<dbReference type="InterPro" id="IPR058240">
    <property type="entry name" value="rSAM_sf"/>
</dbReference>
<sequence length="353" mass="37883">MKTPIVPFFIPHHGCPHRCVFCNQQAQTGSGARLPDVSTILATVDAYRASSCCDSPEVAYYGGTFTALPRAVQERFLAPLQPLLREGGVRAVRVSTRPDAITPEGVAFLRDNGVETVELGVQSMDDTVLAAAGRGHTAHDTVAASRILREAGMRVGMQLLPGLPGDTPESAGASLSEVLALAPDFLRIYPLLVLTDTPLAEAYRSGAFSPWSLAEAVALCKLLLHRSEQAGVPVIRVGIQASIELAAPGTILAGPWHPAFRQLVEGERWFDLVATLAAALPAGAQVELSVPSGRLSDLVGQRRGNVSRWEEQMGVRVTRTSENPSLGPGECLIQWRGRERRGSLLRDLVYEAQ</sequence>
<keyword evidence="3" id="KW-0949">S-adenosyl-L-methionine</keyword>
<dbReference type="InterPro" id="IPR032432">
    <property type="entry name" value="Radical_SAM_C"/>
</dbReference>
<dbReference type="AlphaFoldDB" id="A0A562W8F6"/>
<evidence type="ECO:0000256" key="1">
    <source>
        <dbReference type="ARBA" id="ARBA00001966"/>
    </source>
</evidence>
<evidence type="ECO:0000313" key="10">
    <source>
        <dbReference type="Proteomes" id="UP000319449"/>
    </source>
</evidence>
<evidence type="ECO:0000256" key="2">
    <source>
        <dbReference type="ARBA" id="ARBA00022485"/>
    </source>
</evidence>
<dbReference type="RefSeq" id="WP_246125760.1">
    <property type="nucleotide sequence ID" value="NZ_VLLN01000005.1"/>
</dbReference>
<dbReference type="GO" id="GO:0002926">
    <property type="term" value="P:tRNA wobble base 5-methoxycarbonylmethyl-2-thiouridinylation"/>
    <property type="evidence" value="ECO:0007669"/>
    <property type="project" value="TreeGrafter"/>
</dbReference>
<evidence type="ECO:0000256" key="3">
    <source>
        <dbReference type="ARBA" id="ARBA00022691"/>
    </source>
</evidence>
<protein>
    <submittedName>
        <fullName evidence="9">Radical SAM family protein</fullName>
    </submittedName>
</protein>
<dbReference type="SFLD" id="SFLDG01082">
    <property type="entry name" value="B12-binding_domain_containing"/>
    <property type="match status" value="1"/>
</dbReference>
<dbReference type="SFLD" id="SFLDS00029">
    <property type="entry name" value="Radical_SAM"/>
    <property type="match status" value="1"/>
</dbReference>
<dbReference type="PROSITE" id="PS51918">
    <property type="entry name" value="RADICAL_SAM"/>
    <property type="match status" value="1"/>
</dbReference>
<dbReference type="PROSITE" id="PS50084">
    <property type="entry name" value="KH_TYPE_1"/>
    <property type="match status" value="1"/>
</dbReference>
<evidence type="ECO:0000313" key="9">
    <source>
        <dbReference type="EMBL" id="TWJ26378.1"/>
    </source>
</evidence>
<dbReference type="Pfam" id="PF16199">
    <property type="entry name" value="Radical_SAM_C"/>
    <property type="match status" value="1"/>
</dbReference>
<evidence type="ECO:0000256" key="4">
    <source>
        <dbReference type="ARBA" id="ARBA00022723"/>
    </source>
</evidence>
<organism evidence="9 10">
    <name type="scientific">Geobacter argillaceus</name>
    <dbReference type="NCBI Taxonomy" id="345631"/>
    <lineage>
        <taxon>Bacteria</taxon>
        <taxon>Pseudomonadati</taxon>
        <taxon>Thermodesulfobacteriota</taxon>
        <taxon>Desulfuromonadia</taxon>
        <taxon>Geobacterales</taxon>
        <taxon>Geobacteraceae</taxon>
        <taxon>Geobacter</taxon>
    </lineage>
</organism>
<dbReference type="GO" id="GO:0003824">
    <property type="term" value="F:catalytic activity"/>
    <property type="evidence" value="ECO:0007669"/>
    <property type="project" value="InterPro"/>
</dbReference>
<comment type="cofactor">
    <cofactor evidence="1">
        <name>[4Fe-4S] cluster</name>
        <dbReference type="ChEBI" id="CHEBI:49883"/>
    </cofactor>
</comment>
<dbReference type="EMBL" id="VLLN01000005">
    <property type="protein sequence ID" value="TWJ26378.1"/>
    <property type="molecule type" value="Genomic_DNA"/>
</dbReference>
<evidence type="ECO:0000256" key="7">
    <source>
        <dbReference type="PROSITE-ProRule" id="PRU00117"/>
    </source>
</evidence>
<dbReference type="GO" id="GO:0005737">
    <property type="term" value="C:cytoplasm"/>
    <property type="evidence" value="ECO:0007669"/>
    <property type="project" value="TreeGrafter"/>
</dbReference>
<dbReference type="Gene3D" id="3.80.30.20">
    <property type="entry name" value="tm_1862 like domain"/>
    <property type="match status" value="1"/>
</dbReference>
<keyword evidence="5" id="KW-0408">Iron</keyword>
<dbReference type="SFLD" id="SFLDG01086">
    <property type="entry name" value="elongater_protein-like"/>
    <property type="match status" value="1"/>
</dbReference>
<reference evidence="9 10" key="1">
    <citation type="submission" date="2019-07" db="EMBL/GenBank/DDBJ databases">
        <title>Genomic Encyclopedia of Archaeal and Bacterial Type Strains, Phase II (KMG-II): from individual species to whole genera.</title>
        <authorList>
            <person name="Goeker M."/>
        </authorList>
    </citation>
    <scope>NUCLEOTIDE SEQUENCE [LARGE SCALE GENOMIC DNA]</scope>
    <source>
        <strain evidence="9 10">ATCC BAA-1139</strain>
    </source>
</reference>
<dbReference type="CDD" id="cd01335">
    <property type="entry name" value="Radical_SAM"/>
    <property type="match status" value="1"/>
</dbReference>
<keyword evidence="10" id="KW-1185">Reference proteome</keyword>
<name>A0A562W8F6_9BACT</name>
<evidence type="ECO:0000259" key="8">
    <source>
        <dbReference type="PROSITE" id="PS51918"/>
    </source>
</evidence>
<dbReference type="SUPFAM" id="SSF102114">
    <property type="entry name" value="Radical SAM enzymes"/>
    <property type="match status" value="1"/>
</dbReference>
<dbReference type="InterPro" id="IPR007197">
    <property type="entry name" value="rSAM"/>
</dbReference>
<keyword evidence="6" id="KW-0411">Iron-sulfur</keyword>
<evidence type="ECO:0000256" key="6">
    <source>
        <dbReference type="ARBA" id="ARBA00023014"/>
    </source>
</evidence>
<dbReference type="GO" id="GO:0003723">
    <property type="term" value="F:RNA binding"/>
    <property type="evidence" value="ECO:0007669"/>
    <property type="project" value="UniProtKB-UniRule"/>
</dbReference>
<dbReference type="Pfam" id="PF04055">
    <property type="entry name" value="Radical_SAM"/>
    <property type="match status" value="1"/>
</dbReference>
<dbReference type="GO" id="GO:0046872">
    <property type="term" value="F:metal ion binding"/>
    <property type="evidence" value="ECO:0007669"/>
    <property type="project" value="UniProtKB-KW"/>
</dbReference>
<accession>A0A562W8F6</accession>
<evidence type="ECO:0000256" key="5">
    <source>
        <dbReference type="ARBA" id="ARBA00023004"/>
    </source>
</evidence>
<feature type="domain" description="Radical SAM core" evidence="8">
    <location>
        <begin position="1"/>
        <end position="233"/>
    </location>
</feature>
<keyword evidence="2" id="KW-0004">4Fe-4S</keyword>
<dbReference type="InterPro" id="IPR023404">
    <property type="entry name" value="rSAM_horseshoe"/>
</dbReference>
<dbReference type="InterPro" id="IPR006638">
    <property type="entry name" value="Elp3/MiaA/NifB-like_rSAM"/>
</dbReference>
<dbReference type="SMART" id="SM00729">
    <property type="entry name" value="Elp3"/>
    <property type="match status" value="1"/>
</dbReference>